<comment type="caution">
    <text evidence="7">The sequence shown here is derived from an EMBL/GenBank/DDBJ whole genome shotgun (WGS) entry which is preliminary data.</text>
</comment>
<evidence type="ECO:0000256" key="6">
    <source>
        <dbReference type="SAM" id="Phobius"/>
    </source>
</evidence>
<name>A0A1D1W376_RAMVA</name>
<proteinExistence type="predicted"/>
<accession>A0A1D1W376</accession>
<dbReference type="GO" id="GO:0012505">
    <property type="term" value="C:endomembrane system"/>
    <property type="evidence" value="ECO:0007669"/>
    <property type="project" value="UniProtKB-SubCell"/>
</dbReference>
<dbReference type="Proteomes" id="UP000186922">
    <property type="component" value="Unassembled WGS sequence"/>
</dbReference>
<evidence type="ECO:0000256" key="5">
    <source>
        <dbReference type="SAM" id="MobiDB-lite"/>
    </source>
</evidence>
<dbReference type="PANTHER" id="PTHR12479:SF10">
    <property type="entry name" value="LYSOSOMAL-ASSOCIATED TRANSMEMBRANE PROTEIN"/>
    <property type="match status" value="1"/>
</dbReference>
<evidence type="ECO:0000256" key="2">
    <source>
        <dbReference type="ARBA" id="ARBA00022692"/>
    </source>
</evidence>
<keyword evidence="8" id="KW-1185">Reference proteome</keyword>
<protein>
    <recommendedName>
        <fullName evidence="9">Lysosomal-associated transmembrane protein 4A</fullName>
    </recommendedName>
</protein>
<evidence type="ECO:0000313" key="7">
    <source>
        <dbReference type="EMBL" id="GAV07193.1"/>
    </source>
</evidence>
<evidence type="ECO:0000256" key="3">
    <source>
        <dbReference type="ARBA" id="ARBA00022989"/>
    </source>
</evidence>
<keyword evidence="2 6" id="KW-0812">Transmembrane</keyword>
<dbReference type="OrthoDB" id="10002163at2759"/>
<dbReference type="GO" id="GO:0005765">
    <property type="term" value="C:lysosomal membrane"/>
    <property type="evidence" value="ECO:0007669"/>
    <property type="project" value="TreeGrafter"/>
</dbReference>
<dbReference type="EMBL" id="BDGG01000014">
    <property type="protein sequence ID" value="GAV07193.1"/>
    <property type="molecule type" value="Genomic_DNA"/>
</dbReference>
<feature type="transmembrane region" description="Helical" evidence="6">
    <location>
        <begin position="20"/>
        <end position="47"/>
    </location>
</feature>
<dbReference type="PANTHER" id="PTHR12479">
    <property type="entry name" value="LYSOSOMAL-ASSOCIATED TRANSMEMBRANE PROTEIN"/>
    <property type="match status" value="1"/>
</dbReference>
<feature type="region of interest" description="Disordered" evidence="5">
    <location>
        <begin position="313"/>
        <end position="337"/>
    </location>
</feature>
<feature type="transmembrane region" description="Helical" evidence="6">
    <location>
        <begin position="187"/>
        <end position="209"/>
    </location>
</feature>
<evidence type="ECO:0000256" key="4">
    <source>
        <dbReference type="ARBA" id="ARBA00023136"/>
    </source>
</evidence>
<dbReference type="AlphaFoldDB" id="A0A1D1W376"/>
<evidence type="ECO:0000313" key="8">
    <source>
        <dbReference type="Proteomes" id="UP000186922"/>
    </source>
</evidence>
<comment type="subcellular location">
    <subcellularLocation>
        <location evidence="1">Endomembrane system</location>
        <topology evidence="1">Multi-pass membrane protein</topology>
    </subcellularLocation>
</comment>
<dbReference type="InterPro" id="IPR051115">
    <property type="entry name" value="LAPTM_transporter"/>
</dbReference>
<evidence type="ECO:0000256" key="1">
    <source>
        <dbReference type="ARBA" id="ARBA00004127"/>
    </source>
</evidence>
<reference evidence="7 8" key="1">
    <citation type="journal article" date="2016" name="Nat. Commun.">
        <title>Extremotolerant tardigrade genome and improved radiotolerance of human cultured cells by tardigrade-unique protein.</title>
        <authorList>
            <person name="Hashimoto T."/>
            <person name="Horikawa D.D."/>
            <person name="Saito Y."/>
            <person name="Kuwahara H."/>
            <person name="Kozuka-Hata H."/>
            <person name="Shin-I T."/>
            <person name="Minakuchi Y."/>
            <person name="Ohishi K."/>
            <person name="Motoyama A."/>
            <person name="Aizu T."/>
            <person name="Enomoto A."/>
            <person name="Kondo K."/>
            <person name="Tanaka S."/>
            <person name="Hara Y."/>
            <person name="Koshikawa S."/>
            <person name="Sagara H."/>
            <person name="Miura T."/>
            <person name="Yokobori S."/>
            <person name="Miyagawa K."/>
            <person name="Suzuki Y."/>
            <person name="Kubo T."/>
            <person name="Oyama M."/>
            <person name="Kohara Y."/>
            <person name="Fujiyama A."/>
            <person name="Arakawa K."/>
            <person name="Katayama T."/>
            <person name="Toyoda A."/>
            <person name="Kunieda T."/>
        </authorList>
    </citation>
    <scope>NUCLEOTIDE SEQUENCE [LARGE SCALE GENOMIC DNA]</scope>
    <source>
        <strain evidence="7 8">YOKOZUNA-1</strain>
    </source>
</reference>
<keyword evidence="4 6" id="KW-0472">Membrane</keyword>
<feature type="transmembrane region" description="Helical" evidence="6">
    <location>
        <begin position="233"/>
        <end position="260"/>
    </location>
</feature>
<evidence type="ECO:0008006" key="9">
    <source>
        <dbReference type="Google" id="ProtNLM"/>
    </source>
</evidence>
<feature type="transmembrane region" description="Helical" evidence="6">
    <location>
        <begin position="156"/>
        <end position="175"/>
    </location>
</feature>
<gene>
    <name evidence="7" type="primary">RvY_17064-1</name>
    <name evidence="7" type="synonym">RvY_17064.1</name>
    <name evidence="7" type="ORF">RvY_17064</name>
</gene>
<keyword evidence="3 6" id="KW-1133">Transmembrane helix</keyword>
<sequence length="337" mass="37750">MRHGMARKNSQKMYRCFGCFHVRSGALALGTWHLTVHMLALFMIAYVSVNLDEINQNVNSLTIYIRRSNPQGMSASESDEPIALPSQAQAKNTAGSIASDMDLSKPLVVDKEVATAAESKQEDGNKVVWYWSSYIYSSRLNADKSSYVTQRDLNMAFIYASLTALLALMMVLGIVKGKPGYILPFLAYQWGDLLVSCLTVAGVVCYGPAIKQYALSDEQFPFHEEIAQLDNEWVTLFLALGVMAIVFVKAYFIQIVWMCVRYIREEKIRRAREECQPKVIYLDDSSLSMTDGAQPNNYTTLFMFEDDGSVVKKSPPPAYSQVPEEDKTAPPVYTTTA</sequence>
<organism evidence="7 8">
    <name type="scientific">Ramazzottius varieornatus</name>
    <name type="common">Water bear</name>
    <name type="synonym">Tardigrade</name>
    <dbReference type="NCBI Taxonomy" id="947166"/>
    <lineage>
        <taxon>Eukaryota</taxon>
        <taxon>Metazoa</taxon>
        <taxon>Ecdysozoa</taxon>
        <taxon>Tardigrada</taxon>
        <taxon>Eutardigrada</taxon>
        <taxon>Parachela</taxon>
        <taxon>Hypsibioidea</taxon>
        <taxon>Ramazzottiidae</taxon>
        <taxon>Ramazzottius</taxon>
    </lineage>
</organism>